<reference evidence="3" key="1">
    <citation type="submission" date="2022-07" db="EMBL/GenBank/DDBJ databases">
        <title>Evaluation of T. orientalis genome assembly methods using nanopore sequencing and analysis of variation between genomes.</title>
        <authorList>
            <person name="Yam J."/>
            <person name="Micallef M.L."/>
            <person name="Liu M."/>
            <person name="Djordjevic S.P."/>
            <person name="Bogema D.R."/>
            <person name="Jenkins C."/>
        </authorList>
    </citation>
    <scope>NUCLEOTIDE SEQUENCE</scope>
    <source>
        <strain evidence="3">Goon Nure</strain>
    </source>
</reference>
<gene>
    <name evidence="3" type="ORF">MACK_002877</name>
</gene>
<dbReference type="InterPro" id="IPR031721">
    <property type="entry name" value="Partial_CstF"/>
</dbReference>
<proteinExistence type="predicted"/>
<evidence type="ECO:0000313" key="4">
    <source>
        <dbReference type="Proteomes" id="UP000244811"/>
    </source>
</evidence>
<organism evidence="3 4">
    <name type="scientific">Theileria orientalis</name>
    <dbReference type="NCBI Taxonomy" id="68886"/>
    <lineage>
        <taxon>Eukaryota</taxon>
        <taxon>Sar</taxon>
        <taxon>Alveolata</taxon>
        <taxon>Apicomplexa</taxon>
        <taxon>Aconoidasida</taxon>
        <taxon>Piroplasmida</taxon>
        <taxon>Theileriidae</taxon>
        <taxon>Theileria</taxon>
    </lineage>
</organism>
<dbReference type="Pfam" id="PF14327">
    <property type="entry name" value="CSTF2_hinge"/>
    <property type="match status" value="1"/>
</dbReference>
<dbReference type="Gene3D" id="1.25.40.630">
    <property type="match status" value="1"/>
</dbReference>
<evidence type="ECO:0008006" key="5">
    <source>
        <dbReference type="Google" id="ProtNLM"/>
    </source>
</evidence>
<name>A0A976MDR8_THEOR</name>
<sequence length="306" mass="34504">MDQQLGMVQQMVDSYDEDMLKMVAPNFVPQPPPGPPQAMGIPPPPPVPMVQGIPINPQHNLAMVGMMPNMTMHPVPSKHLIDPYLAAEISSIVHTLSTSQLIYVLASLKKFLKHAPSEARRFLINNPQLTYALLHTQFILGGHDETILPLSTMDHEISQVNKMERSMHLKPFHNLYEQATGPVDQQPETYSTVQQYGTREQVINQQLTPEMPTYEQNMYQEEAYYAKQQQVSKSQGASQAEIDELMNEGIYPASAALVDEVIKNPEILTNIQKATRQEMTSWPEEQKQQVLSIKIALHMRGISVNL</sequence>
<protein>
    <recommendedName>
        <fullName evidence="5">Cleavage stimulation factor subunit 2 hinge domain-containing protein</fullName>
    </recommendedName>
</protein>
<feature type="domain" description="Partial cleavage stimulation factor" evidence="2">
    <location>
        <begin position="241"/>
        <end position="302"/>
    </location>
</feature>
<dbReference type="Pfam" id="PF15861">
    <property type="entry name" value="partial_CstF"/>
    <property type="match status" value="1"/>
</dbReference>
<evidence type="ECO:0000259" key="1">
    <source>
        <dbReference type="Pfam" id="PF14327"/>
    </source>
</evidence>
<accession>A0A976MDR8</accession>
<feature type="domain" description="Cleavage stimulation factor subunit 2 hinge" evidence="1">
    <location>
        <begin position="88"/>
        <end position="147"/>
    </location>
</feature>
<dbReference type="Proteomes" id="UP000244811">
    <property type="component" value="Chromosome 4"/>
</dbReference>
<evidence type="ECO:0000313" key="3">
    <source>
        <dbReference type="EMBL" id="UKK02780.1"/>
    </source>
</evidence>
<dbReference type="InterPro" id="IPR025742">
    <property type="entry name" value="CSTF2_hinge"/>
</dbReference>
<dbReference type="EMBL" id="CP056072">
    <property type="protein sequence ID" value="UKK02780.1"/>
    <property type="molecule type" value="Genomic_DNA"/>
</dbReference>
<dbReference type="AlphaFoldDB" id="A0A976MDR8"/>
<evidence type="ECO:0000259" key="2">
    <source>
        <dbReference type="Pfam" id="PF15861"/>
    </source>
</evidence>